<keyword evidence="6" id="KW-1185">Reference proteome</keyword>
<evidence type="ECO:0000256" key="3">
    <source>
        <dbReference type="ARBA" id="ARBA00022970"/>
    </source>
</evidence>
<dbReference type="EMBL" id="QRGO01000001">
    <property type="protein sequence ID" value="RDV04680.1"/>
    <property type="molecule type" value="Genomic_DNA"/>
</dbReference>
<gene>
    <name evidence="5" type="ORF">DXH78_08960</name>
</gene>
<dbReference type="InterPro" id="IPR006311">
    <property type="entry name" value="TAT_signal"/>
</dbReference>
<evidence type="ECO:0000313" key="6">
    <source>
        <dbReference type="Proteomes" id="UP000263993"/>
    </source>
</evidence>
<comment type="similarity">
    <text evidence="1">Belongs to the leucine-binding protein family.</text>
</comment>
<dbReference type="AlphaFoldDB" id="A0A371BAT5"/>
<proteinExistence type="inferred from homology"/>
<dbReference type="OrthoDB" id="5794591at2"/>
<keyword evidence="3" id="KW-0029">Amino-acid transport</keyword>
<feature type="domain" description="Leucine-binding protein" evidence="4">
    <location>
        <begin position="37"/>
        <end position="373"/>
    </location>
</feature>
<dbReference type="Pfam" id="PF13458">
    <property type="entry name" value="Peripla_BP_6"/>
    <property type="match status" value="1"/>
</dbReference>
<dbReference type="Proteomes" id="UP000263993">
    <property type="component" value="Unassembled WGS sequence"/>
</dbReference>
<evidence type="ECO:0000256" key="1">
    <source>
        <dbReference type="ARBA" id="ARBA00010062"/>
    </source>
</evidence>
<accession>A0A371BAT5</accession>
<dbReference type="GO" id="GO:0006865">
    <property type="term" value="P:amino acid transport"/>
    <property type="evidence" value="ECO:0007669"/>
    <property type="project" value="UniProtKB-KW"/>
</dbReference>
<dbReference type="RefSeq" id="WP_115516706.1">
    <property type="nucleotide sequence ID" value="NZ_QRGO01000001.1"/>
</dbReference>
<evidence type="ECO:0000259" key="4">
    <source>
        <dbReference type="Pfam" id="PF13458"/>
    </source>
</evidence>
<keyword evidence="3" id="KW-0813">Transport</keyword>
<organism evidence="5 6">
    <name type="scientific">Undibacter mobilis</name>
    <dbReference type="NCBI Taxonomy" id="2292256"/>
    <lineage>
        <taxon>Bacteria</taxon>
        <taxon>Pseudomonadati</taxon>
        <taxon>Pseudomonadota</taxon>
        <taxon>Alphaproteobacteria</taxon>
        <taxon>Hyphomicrobiales</taxon>
        <taxon>Nitrobacteraceae</taxon>
        <taxon>Undibacter</taxon>
    </lineage>
</organism>
<dbReference type="SUPFAM" id="SSF53822">
    <property type="entry name" value="Periplasmic binding protein-like I"/>
    <property type="match status" value="1"/>
</dbReference>
<evidence type="ECO:0000313" key="5">
    <source>
        <dbReference type="EMBL" id="RDV04680.1"/>
    </source>
</evidence>
<dbReference type="Gene3D" id="3.40.50.2300">
    <property type="match status" value="2"/>
</dbReference>
<dbReference type="PANTHER" id="PTHR30483:SF6">
    <property type="entry name" value="PERIPLASMIC BINDING PROTEIN OF ABC TRANSPORTER FOR NATURAL AMINO ACIDS"/>
    <property type="match status" value="1"/>
</dbReference>
<dbReference type="PANTHER" id="PTHR30483">
    <property type="entry name" value="LEUCINE-SPECIFIC-BINDING PROTEIN"/>
    <property type="match status" value="1"/>
</dbReference>
<keyword evidence="2" id="KW-0732">Signal</keyword>
<protein>
    <submittedName>
        <fullName evidence="5">ABC transporter permease</fullName>
    </submittedName>
</protein>
<sequence length="409" mass="44758">MPEEFRTTRRAFVGALAATTALVSSPFVRTAAANETFKIGILTDLTGSFSDLGGPGTGVAAEIAMQEIGGQVLGRKVELLIADHQHKANVGLALAREWIERRDLKAFVDVMNSGIAIGVNKLVGDYKRLAFYSAAATDKISEDACNEYGIHWNTDTYAQTNAVAASMIGQGLDSWFFIVADYEFGHAMQASMDQAVKKAGGKVVGAVRHPLQTLDFSSYVLQAQASGAKVIAIASGGNDTVNTIKQAQEFGVTRRGQKVVALLPYLSDIHAVGLKTMQGLRFIDAWYWGMDDKSKEFADRFYARFKKRPTAVQASVYSSTLQYLKAVEKLGTDDPGKIRQYFLNTTLNDAFLRNGRLLPNGRMTHDVYLVEVKTPEESKGEWDYEKVIATVPADKAFRPLSESACKLRA</sequence>
<name>A0A371BAT5_9BRAD</name>
<reference evidence="6" key="1">
    <citation type="submission" date="2018-08" db="EMBL/GenBank/DDBJ databases">
        <authorList>
            <person name="Kim S.-J."/>
            <person name="Jung G.-Y."/>
        </authorList>
    </citation>
    <scope>NUCLEOTIDE SEQUENCE [LARGE SCALE GENOMIC DNA]</scope>
    <source>
        <strain evidence="6">GY_H</strain>
    </source>
</reference>
<dbReference type="InterPro" id="IPR028082">
    <property type="entry name" value="Peripla_BP_I"/>
</dbReference>
<evidence type="ECO:0000256" key="2">
    <source>
        <dbReference type="ARBA" id="ARBA00022729"/>
    </source>
</evidence>
<dbReference type="InterPro" id="IPR051010">
    <property type="entry name" value="BCAA_transport"/>
</dbReference>
<dbReference type="PROSITE" id="PS51318">
    <property type="entry name" value="TAT"/>
    <property type="match status" value="1"/>
</dbReference>
<dbReference type="CDD" id="cd06327">
    <property type="entry name" value="PBP1_SBP-like"/>
    <property type="match status" value="1"/>
</dbReference>
<comment type="caution">
    <text evidence="5">The sequence shown here is derived from an EMBL/GenBank/DDBJ whole genome shotgun (WGS) entry which is preliminary data.</text>
</comment>
<dbReference type="InterPro" id="IPR028081">
    <property type="entry name" value="Leu-bd"/>
</dbReference>